<gene>
    <name evidence="9" type="ORF">HJC23_004093</name>
</gene>
<reference evidence="9 10" key="1">
    <citation type="journal article" date="2020" name="G3 (Bethesda)">
        <title>Improved Reference Genome for Cyclotella cryptica CCMP332, a Model for Cell Wall Morphogenesis, Salinity Adaptation, and Lipid Production in Diatoms (Bacillariophyta).</title>
        <authorList>
            <person name="Roberts W.R."/>
            <person name="Downey K.M."/>
            <person name="Ruck E.C."/>
            <person name="Traller J.C."/>
            <person name="Alverson A.J."/>
        </authorList>
    </citation>
    <scope>NUCLEOTIDE SEQUENCE [LARGE SCALE GENOMIC DNA]</scope>
    <source>
        <strain evidence="9 10">CCMP332</strain>
    </source>
</reference>
<protein>
    <recommendedName>
        <fullName evidence="2">Circumsporozoite protein</fullName>
    </recommendedName>
</protein>
<feature type="signal peptide" evidence="8">
    <location>
        <begin position="1"/>
        <end position="22"/>
    </location>
</feature>
<dbReference type="AlphaFoldDB" id="A0ABD3P382"/>
<feature type="compositionally biased region" description="Low complexity" evidence="7">
    <location>
        <begin position="199"/>
        <end position="255"/>
    </location>
</feature>
<evidence type="ECO:0000313" key="10">
    <source>
        <dbReference type="Proteomes" id="UP001516023"/>
    </source>
</evidence>
<evidence type="ECO:0000256" key="3">
    <source>
        <dbReference type="ARBA" id="ARBA00022522"/>
    </source>
</evidence>
<dbReference type="InterPro" id="IPR051860">
    <property type="entry name" value="Plasmodium_CSP_Invasion"/>
</dbReference>
<comment type="caution">
    <text evidence="9">The sequence shown here is derived from an EMBL/GenBank/DDBJ whole genome shotgun (WGS) entry which is preliminary data.</text>
</comment>
<evidence type="ECO:0000256" key="5">
    <source>
        <dbReference type="ARBA" id="ARBA00033726"/>
    </source>
</evidence>
<proteinExistence type="inferred from homology"/>
<dbReference type="PROSITE" id="PS51257">
    <property type="entry name" value="PROKAR_LIPOPROTEIN"/>
    <property type="match status" value="1"/>
</dbReference>
<evidence type="ECO:0000256" key="2">
    <source>
        <dbReference type="ARBA" id="ARBA00021911"/>
    </source>
</evidence>
<feature type="region of interest" description="Disordered" evidence="7">
    <location>
        <begin position="271"/>
        <end position="301"/>
    </location>
</feature>
<dbReference type="PANTHER" id="PTHR44826:SF3">
    <property type="entry name" value="SPORE COAT PROTEIN SP85"/>
    <property type="match status" value="1"/>
</dbReference>
<comment type="similarity">
    <text evidence="1">Belongs to the plasmodium circumsporozoite protein family.</text>
</comment>
<evidence type="ECO:0000256" key="7">
    <source>
        <dbReference type="SAM" id="MobiDB-lite"/>
    </source>
</evidence>
<evidence type="ECO:0000256" key="4">
    <source>
        <dbReference type="ARBA" id="ARBA00022737"/>
    </source>
</evidence>
<feature type="compositionally biased region" description="Low complexity" evidence="7">
    <location>
        <begin position="271"/>
        <end position="299"/>
    </location>
</feature>
<comment type="function">
    <text evidence="6">Essential sporozoite protein. In the mosquito vector, required for sporozoite development in the oocyst, migration through the vector hemolymph and entry into the vector salivary glands. In the vertebrate host, required for sporozoite migration through the host dermis and infection of host hepatocytes. Binds to highly sulfated heparan sulfate proteoglycans (HSPGs) on the surface of host hepatocytes.</text>
</comment>
<evidence type="ECO:0000256" key="1">
    <source>
        <dbReference type="ARBA" id="ARBA00006241"/>
    </source>
</evidence>
<keyword evidence="8" id="KW-0732">Signal</keyword>
<organism evidence="9 10">
    <name type="scientific">Cyclotella cryptica</name>
    <dbReference type="NCBI Taxonomy" id="29204"/>
    <lineage>
        <taxon>Eukaryota</taxon>
        <taxon>Sar</taxon>
        <taxon>Stramenopiles</taxon>
        <taxon>Ochrophyta</taxon>
        <taxon>Bacillariophyta</taxon>
        <taxon>Coscinodiscophyceae</taxon>
        <taxon>Thalassiosirophycidae</taxon>
        <taxon>Stephanodiscales</taxon>
        <taxon>Stephanodiscaceae</taxon>
        <taxon>Cyclotella</taxon>
    </lineage>
</organism>
<dbReference type="Proteomes" id="UP001516023">
    <property type="component" value="Unassembled WGS sequence"/>
</dbReference>
<feature type="chain" id="PRO_5044749947" description="Circumsporozoite protein" evidence="8">
    <location>
        <begin position="23"/>
        <end position="432"/>
    </location>
</feature>
<feature type="region of interest" description="Disordered" evidence="7">
    <location>
        <begin position="192"/>
        <end position="255"/>
    </location>
</feature>
<dbReference type="PANTHER" id="PTHR44826">
    <property type="entry name" value="SPORE COAT PROTEIN SP85"/>
    <property type="match status" value="1"/>
</dbReference>
<dbReference type="EMBL" id="JABMIG020000303">
    <property type="protein sequence ID" value="KAL3781908.1"/>
    <property type="molecule type" value="Genomic_DNA"/>
</dbReference>
<name>A0ABD3P382_9STRA</name>
<sequence length="432" mass="45241">MLKSQFATPCFLLASCLGQLHAIDSYASDVTPLASTNNRKRLLQTKAGKASKRGDGGPLHFCTRNEETDSIYECAVDSFARLDQQVSDELIALCAAQSSVVLRRSFADGSHKRFDICPALLKYFETGVELDTGMGTIYVLHNNDGTCALVGESLRQSQGEQCDTTEDCGVGLVCCSVSHQCKADLYQNETEGGEETLIPSTSPSRSPSSSSSSSSTSAPTVGPSRKPSISPSNAPSIAPSSTPSASPTSSPSSRPIALPCCSPIASPTHYPTATPSETPSTRPTFSPSTSPSQGPSSVTNIPIPVTCERNEDCDACSICNASKMCVPPSNGCLCDSNCPSDKPKCYEVVGTVGQCGCDSNEQCNTGIGETCDLSCVIADSPPFCSTPEARDGDCESINGSGYMCPPGGTMCIRPARPTPPPTSRPRFGILFN</sequence>
<evidence type="ECO:0000256" key="8">
    <source>
        <dbReference type="SAM" id="SignalP"/>
    </source>
</evidence>
<comment type="function">
    <text evidence="5">In the vertebrate host, binds to highly sulfated heparan sulfate proteoglycans (HSPGs) on the surface of host hepatocytes and is required for sporozoite invasion of the host hepatocytes.</text>
</comment>
<keyword evidence="3" id="KW-0748">Sporozoite</keyword>
<keyword evidence="10" id="KW-1185">Reference proteome</keyword>
<keyword evidence="4" id="KW-0677">Repeat</keyword>
<evidence type="ECO:0000313" key="9">
    <source>
        <dbReference type="EMBL" id="KAL3781908.1"/>
    </source>
</evidence>
<accession>A0ABD3P382</accession>
<evidence type="ECO:0000256" key="6">
    <source>
        <dbReference type="ARBA" id="ARBA00045806"/>
    </source>
</evidence>